<accession>V6TNE0</accession>
<evidence type="ECO:0000313" key="3">
    <source>
        <dbReference type="EMBL" id="ESU39872.1"/>
    </source>
</evidence>
<sequence>MWGGELQHTGEAATCSACQEGHYLNDADKTCRVCTGCATCETAADRCTSCPEGTYLKDTGCVAVSACGTGKYADPITGKCELCTAGSGASVTNGLAGVAECTACMYDEAKGKLKCTACGSKIPRVALDGTSTCMEKNYAGCAGQDNTLFILEDNSKCLLCSDTKTGTDPKDQGIAGCKTCKKTSSAKPTCTACLEGYIENTSSGYTCDKCDDTCKTCSIKTDPTKCYSCYPEYFLVTESANKKCVSCGDTAKGGIDGCAECSGTTGSLKCTKCKPDRKPVGTEGTQVTCEEKTCEDETACGGTAGACGAIVVGGDGSVKYHCSQCRQQQLPR</sequence>
<comment type="caution">
    <text evidence="3">The sequence shown here is derived from an EMBL/GenBank/DDBJ whole genome shotgun (WGS) entry which is preliminary data.</text>
</comment>
<evidence type="ECO:0000313" key="4">
    <source>
        <dbReference type="Proteomes" id="UP000018040"/>
    </source>
</evidence>
<dbReference type="SUPFAM" id="SSF57184">
    <property type="entry name" value="Growth factor receptor domain"/>
    <property type="match status" value="2"/>
</dbReference>
<comment type="caution">
    <text evidence="1">Lacks conserved residue(s) required for the propagation of feature annotation.</text>
</comment>
<dbReference type="AlphaFoldDB" id="V6TNE0"/>
<dbReference type="PROSITE" id="PS50050">
    <property type="entry name" value="TNFR_NGFR_2"/>
    <property type="match status" value="1"/>
</dbReference>
<dbReference type="Proteomes" id="UP000018040">
    <property type="component" value="Unassembled WGS sequence"/>
</dbReference>
<dbReference type="SMART" id="SM00261">
    <property type="entry name" value="FU"/>
    <property type="match status" value="3"/>
</dbReference>
<evidence type="ECO:0000256" key="1">
    <source>
        <dbReference type="PROSITE-ProRule" id="PRU00206"/>
    </source>
</evidence>
<keyword evidence="1" id="KW-1015">Disulfide bond</keyword>
<evidence type="ECO:0000259" key="2">
    <source>
        <dbReference type="PROSITE" id="PS50050"/>
    </source>
</evidence>
<feature type="repeat" description="TNFR-Cys" evidence="1">
    <location>
        <begin position="17"/>
        <end position="61"/>
    </location>
</feature>
<dbReference type="InterPro" id="IPR001368">
    <property type="entry name" value="TNFR/NGFR_Cys_rich_reg"/>
</dbReference>
<proteinExistence type="predicted"/>
<feature type="disulfide bond" evidence="1">
    <location>
        <begin position="37"/>
        <end position="50"/>
    </location>
</feature>
<gene>
    <name evidence="3" type="ORF">GSB_154768</name>
</gene>
<dbReference type="EMBL" id="AHHH01000448">
    <property type="protein sequence ID" value="ESU39872.1"/>
    <property type="molecule type" value="Genomic_DNA"/>
</dbReference>
<dbReference type="InterPro" id="IPR006212">
    <property type="entry name" value="Furin_repeat"/>
</dbReference>
<dbReference type="InterPro" id="IPR052798">
    <property type="entry name" value="Giardia_VSA"/>
</dbReference>
<reference evidence="4" key="1">
    <citation type="submission" date="2012-02" db="EMBL/GenBank/DDBJ databases">
        <title>Genome sequencing of Giardia lamblia Genotypes A2 and B isolates (DH and GS) and comparative analysis with the genomes of Genotypes A1 and E (WB and Pig).</title>
        <authorList>
            <person name="Adam R."/>
            <person name="Dahlstrom E."/>
            <person name="Martens C."/>
            <person name="Bruno D."/>
            <person name="Barbian K."/>
            <person name="Porcella S.F."/>
            <person name="Nash T."/>
        </authorList>
    </citation>
    <scope>NUCLEOTIDE SEQUENCE</scope>
    <source>
        <strain evidence="4">GS</strain>
    </source>
</reference>
<dbReference type="InterPro" id="IPR009030">
    <property type="entry name" value="Growth_fac_rcpt_cys_sf"/>
</dbReference>
<feature type="domain" description="TNFR-Cys" evidence="2">
    <location>
        <begin position="17"/>
        <end position="61"/>
    </location>
</feature>
<protein>
    <submittedName>
        <fullName evidence="3">Variant-specific surface protein</fullName>
    </submittedName>
</protein>
<name>V6TNE0_GIAIN</name>
<dbReference type="Gene3D" id="2.10.220.10">
    <property type="entry name" value="Hormone Receptor, Insulin-like Growth Factor Receptor 1, Chain A, domain 2"/>
    <property type="match status" value="2"/>
</dbReference>
<organism evidence="3 4">
    <name type="scientific">Giardia intestinalis</name>
    <name type="common">Giardia lamblia</name>
    <dbReference type="NCBI Taxonomy" id="5741"/>
    <lineage>
        <taxon>Eukaryota</taxon>
        <taxon>Metamonada</taxon>
        <taxon>Diplomonadida</taxon>
        <taxon>Hexamitidae</taxon>
        <taxon>Giardiinae</taxon>
        <taxon>Giardia</taxon>
    </lineage>
</organism>
<dbReference type="PANTHER" id="PTHR23275">
    <property type="entry name" value="CABRIOLET.-RELATED"/>
    <property type="match status" value="1"/>
</dbReference>
<dbReference type="VEuPathDB" id="GiardiaDB:QR46_4815"/>
<dbReference type="PANTHER" id="PTHR23275:SF100">
    <property type="entry name" value="EGF-LIKE DOMAIN-CONTAINING PROTEIN"/>
    <property type="match status" value="1"/>
</dbReference>
<reference evidence="3 4" key="2">
    <citation type="journal article" date="2013" name="Genome Biol. Evol.">
        <title>Genome sequencing of Giardia lamblia genotypes A2 and B isolates (DH and GS) and comparative analysis with the genomes of genotypes A1 and E (WB and Pig).</title>
        <authorList>
            <person name="Adam R.D."/>
            <person name="Dahlstrom E.W."/>
            <person name="Martens C.A."/>
            <person name="Bruno D.P."/>
            <person name="Barbian K.D."/>
            <person name="Ricklefs S.M."/>
            <person name="Hernandez M.M."/>
            <person name="Narla N.P."/>
            <person name="Patel R.B."/>
            <person name="Porcella S.F."/>
            <person name="Nash T.E."/>
        </authorList>
    </citation>
    <scope>NUCLEOTIDE SEQUENCE [LARGE SCALE GENOMIC DNA]</scope>
    <source>
        <strain evidence="3 4">GS</strain>
    </source>
</reference>